<dbReference type="EMBL" id="JBEPMX010000005">
    <property type="protein sequence ID" value="MET3683155.1"/>
    <property type="molecule type" value="Genomic_DNA"/>
</dbReference>
<name>A0ABV2KX82_9BACI</name>
<dbReference type="Proteomes" id="UP001549167">
    <property type="component" value="Unassembled WGS sequence"/>
</dbReference>
<evidence type="ECO:0000259" key="1">
    <source>
        <dbReference type="Pfam" id="PF00188"/>
    </source>
</evidence>
<gene>
    <name evidence="2" type="ORF">ABID56_001246</name>
</gene>
<accession>A0ABV2KX82</accession>
<dbReference type="SUPFAM" id="SSF55797">
    <property type="entry name" value="PR-1-like"/>
    <property type="match status" value="1"/>
</dbReference>
<protein>
    <submittedName>
        <fullName evidence="2">YkwD family protein</fullName>
    </submittedName>
</protein>
<reference evidence="2 3" key="1">
    <citation type="submission" date="2024-06" db="EMBL/GenBank/DDBJ databases">
        <title>Genomic Encyclopedia of Type Strains, Phase IV (KMG-IV): sequencing the most valuable type-strain genomes for metagenomic binning, comparative biology and taxonomic classification.</title>
        <authorList>
            <person name="Goeker M."/>
        </authorList>
    </citation>
    <scope>NUCLEOTIDE SEQUENCE [LARGE SCALE GENOMIC DNA]</scope>
    <source>
        <strain evidence="2 3">DSM 23520</strain>
    </source>
</reference>
<dbReference type="CDD" id="cd05379">
    <property type="entry name" value="CAP_bacterial"/>
    <property type="match status" value="1"/>
</dbReference>
<dbReference type="NCBIfam" id="TIGR02909">
    <property type="entry name" value="spore_YkwD"/>
    <property type="match status" value="1"/>
</dbReference>
<sequence length="226" mass="25777">MVRLLLVGAIIFGILYFVPVQQLVTDEKGEFSFNDVVDDVTERVSSIDFEAMAVHVIDAVDYMAQSLLNLDDREASPTYNPSELEDEGRTTEIDTSDFEAQDLETEVHQLVNQRREEHGLDPLTFSEEVSVVAREKSRDMAINDYFAHESPTYGTPFEMMDQFGLTYRQAGENLAKGQRTAEEVMEGWMNSEGHRKNILHDGFTEIGIGYVKDSHQTYWTQMFIGK</sequence>
<dbReference type="Gene3D" id="3.40.33.10">
    <property type="entry name" value="CAP"/>
    <property type="match status" value="1"/>
</dbReference>
<comment type="caution">
    <text evidence="2">The sequence shown here is derived from an EMBL/GenBank/DDBJ whole genome shotgun (WGS) entry which is preliminary data.</text>
</comment>
<keyword evidence="3" id="KW-1185">Reference proteome</keyword>
<dbReference type="PANTHER" id="PTHR31157:SF1">
    <property type="entry name" value="SCP DOMAIN-CONTAINING PROTEIN"/>
    <property type="match status" value="1"/>
</dbReference>
<dbReference type="Pfam" id="PF00188">
    <property type="entry name" value="CAP"/>
    <property type="match status" value="1"/>
</dbReference>
<feature type="domain" description="SCP" evidence="1">
    <location>
        <begin position="109"/>
        <end position="223"/>
    </location>
</feature>
<dbReference type="InterPro" id="IPR014044">
    <property type="entry name" value="CAP_dom"/>
</dbReference>
<proteinExistence type="predicted"/>
<organism evidence="2 3">
    <name type="scientific">Alkalibacillus flavidus</name>
    <dbReference type="NCBI Taxonomy" id="546021"/>
    <lineage>
        <taxon>Bacteria</taxon>
        <taxon>Bacillati</taxon>
        <taxon>Bacillota</taxon>
        <taxon>Bacilli</taxon>
        <taxon>Bacillales</taxon>
        <taxon>Bacillaceae</taxon>
        <taxon>Alkalibacillus</taxon>
    </lineage>
</organism>
<evidence type="ECO:0000313" key="2">
    <source>
        <dbReference type="EMBL" id="MET3683155.1"/>
    </source>
</evidence>
<dbReference type="InterPro" id="IPR014258">
    <property type="entry name" value="CAP_domain_YkwD-like"/>
</dbReference>
<dbReference type="PANTHER" id="PTHR31157">
    <property type="entry name" value="SCP DOMAIN-CONTAINING PROTEIN"/>
    <property type="match status" value="1"/>
</dbReference>
<dbReference type="InterPro" id="IPR035940">
    <property type="entry name" value="CAP_sf"/>
</dbReference>
<dbReference type="RefSeq" id="WP_354219748.1">
    <property type="nucleotide sequence ID" value="NZ_JBEPMX010000005.1"/>
</dbReference>
<evidence type="ECO:0000313" key="3">
    <source>
        <dbReference type="Proteomes" id="UP001549167"/>
    </source>
</evidence>